<name>A0ABY8BXY4_9MICO</name>
<protein>
    <submittedName>
        <fullName evidence="3">DUF4012 domain-containing protein</fullName>
    </submittedName>
</protein>
<dbReference type="Proteomes" id="UP001214553">
    <property type="component" value="Chromosome"/>
</dbReference>
<evidence type="ECO:0000256" key="1">
    <source>
        <dbReference type="SAM" id="MobiDB-lite"/>
    </source>
</evidence>
<keyword evidence="2" id="KW-0812">Transmembrane</keyword>
<evidence type="ECO:0000256" key="2">
    <source>
        <dbReference type="SAM" id="Phobius"/>
    </source>
</evidence>
<organism evidence="3 4">
    <name type="scientific">Microbacterium horticulturae</name>
    <dbReference type="NCBI Taxonomy" id="3028316"/>
    <lineage>
        <taxon>Bacteria</taxon>
        <taxon>Bacillati</taxon>
        <taxon>Actinomycetota</taxon>
        <taxon>Actinomycetes</taxon>
        <taxon>Micrococcales</taxon>
        <taxon>Microbacteriaceae</taxon>
        <taxon>Microbacterium</taxon>
    </lineage>
</organism>
<dbReference type="RefSeq" id="WP_275277228.1">
    <property type="nucleotide sequence ID" value="NZ_CP119108.1"/>
</dbReference>
<keyword evidence="2" id="KW-1133">Transmembrane helix</keyword>
<feature type="transmembrane region" description="Helical" evidence="2">
    <location>
        <begin position="29"/>
        <end position="52"/>
    </location>
</feature>
<keyword evidence="2" id="KW-0472">Membrane</keyword>
<feature type="region of interest" description="Disordered" evidence="1">
    <location>
        <begin position="528"/>
        <end position="554"/>
    </location>
</feature>
<accession>A0ABY8BXY4</accession>
<gene>
    <name evidence="3" type="ORF">PU630_11630</name>
</gene>
<reference evidence="3 4" key="1">
    <citation type="submission" date="2023-03" db="EMBL/GenBank/DDBJ databases">
        <title>Genome sequence of Microbacterium sp. KACC 23027.</title>
        <authorList>
            <person name="Kim S."/>
            <person name="Heo J."/>
            <person name="Kwon S.-W."/>
        </authorList>
    </citation>
    <scope>NUCLEOTIDE SEQUENCE [LARGE SCALE GENOMIC DNA]</scope>
    <source>
        <strain evidence="3 4">KACC 23027</strain>
    </source>
</reference>
<evidence type="ECO:0000313" key="3">
    <source>
        <dbReference type="EMBL" id="WEG07890.1"/>
    </source>
</evidence>
<proteinExistence type="predicted"/>
<dbReference type="EMBL" id="CP119108">
    <property type="protein sequence ID" value="WEG07890.1"/>
    <property type="molecule type" value="Genomic_DNA"/>
</dbReference>
<feature type="region of interest" description="Disordered" evidence="1">
    <location>
        <begin position="1"/>
        <end position="22"/>
    </location>
</feature>
<dbReference type="Pfam" id="PF13196">
    <property type="entry name" value="DUF4012"/>
    <property type="match status" value="1"/>
</dbReference>
<evidence type="ECO:0000313" key="4">
    <source>
        <dbReference type="Proteomes" id="UP001214553"/>
    </source>
</evidence>
<dbReference type="InterPro" id="IPR025101">
    <property type="entry name" value="DUF4012"/>
</dbReference>
<keyword evidence="4" id="KW-1185">Reference proteome</keyword>
<sequence length="610" mass="65308">MPDSSNAAGRHSSDTDASHAKRKRRRWPWVTGILAVIVIIAAAAVVFAVQALSVKDDLTSAKSEVNTVMKAVKKGDAAAVQAAADKVSDLTTHANETVQGPLWTISAAIPFIGRNVDAVRTAAEATHTLVEGAMPAGVKMLDTMKADSLTVKGGGINLEPLKQAEKTLPTINKAFGAAQTQLDSVDRTKILPVVDNAISPLFDVMDETAPLLKSVEQYLPALLDIAGADGPRSYLLIFQNNAETRSTGGLPAATAQVNMDDGKIALGKQTSTYSFRRDQQVIDLPTSTLGLYDTDTFSGFGNFTRTPNFPTTAKAFDALWYNTYGEKLDGVFSIDPVVLSHVLKVTGPVTVDDGTKLTSANVVDELLYKAYVRYPSGTAQDLFFADVAARVFMKVAGGGWDVMKMYNALHTSADEQRLYLWFANDDEQAMSVDLGLDGQLKTTNKETTQVGIFLNDYAASKLEYFLTSKVAVTCNPDARTITTSVTVTNNLSANDEMTSYQLGIRNNRYGIPRTSFILDVMYFAPPGTKIDNSDPADGDDPSATKTGTEDKRDVESMRIFVAEGETRTVSFTSTLSDAGSGPVSVRYTPTAASTPVTVAKSCAALSTPAS</sequence>